<reference evidence="2 3" key="1">
    <citation type="submission" date="2019-12" db="EMBL/GenBank/DDBJ databases">
        <authorList>
            <person name="Floudas D."/>
            <person name="Bentzer J."/>
            <person name="Ahren D."/>
            <person name="Johansson T."/>
            <person name="Persson P."/>
            <person name="Tunlid A."/>
        </authorList>
    </citation>
    <scope>NUCLEOTIDE SEQUENCE [LARGE SCALE GENOMIC DNA]</scope>
    <source>
        <strain evidence="2 3">CBS 102.39</strain>
    </source>
</reference>
<feature type="compositionally biased region" description="Low complexity" evidence="1">
    <location>
        <begin position="262"/>
        <end position="276"/>
    </location>
</feature>
<dbReference type="EMBL" id="JAACJL010000045">
    <property type="protein sequence ID" value="KAF4613755.1"/>
    <property type="molecule type" value="Genomic_DNA"/>
</dbReference>
<feature type="compositionally biased region" description="Low complexity" evidence="1">
    <location>
        <begin position="289"/>
        <end position="302"/>
    </location>
</feature>
<evidence type="ECO:0000313" key="3">
    <source>
        <dbReference type="Proteomes" id="UP000521872"/>
    </source>
</evidence>
<name>A0A8H4VMQ1_9AGAR</name>
<dbReference type="AlphaFoldDB" id="A0A8H4VMQ1"/>
<accession>A0A8H4VMQ1</accession>
<dbReference type="PRINTS" id="PR01217">
    <property type="entry name" value="PRICHEXTENSN"/>
</dbReference>
<sequence length="745" mass="81098">MENGLDPADSSTSNPFIPFINKLAGNVGVPRPRKKTPMNVWRVSHRAEIENKLKEQIVAQSIPRRMVASHREKIAKEMFAQLPKEVQDQWEAQAAQEHAIEMEKWNDLVKGEVQISTSLEDRQKYIQGVGQFMQPILDLICKSTGWKATLIAGGPDPAHGGRLNMVSLDSEATASGDIETNSESASEKRRYEEVLIPIFEEYLKKCFSPESKCQSQALATKEGFAPLDEAGIEEAGATTEVLGLTNPEVSITGEASRPVDAPPRTSSPQPSGPSGTLEADVSSNVALQAPSRPASPPASVLPSRPPSPPAPLRSRSPSIPCPSPRSGETTEVLDLTNLEVPILRQDARPVEPPPRTSSPQPEGPSDTLEAGVSSSVTLQAPPRPASPPASVLPTRPLSPPPPSQPLSPPVAPLRSRSPSLSCPIPRSPPPSLPPSCPHCQAPFPLSSLPFYPAPFLPQSPVAPSQAAMPAIPASAAGIEPNLETDESLPSISVMREDFNSVENPPLRAVISAPSRKRERAEDKIPLSAQTMDLRPEKRPRRSVRLSGLGQSASPSPSTSSIAPHGGTSTVEGGRVATSSWKVPSDAAPWFKKAMDMLRREEDLGPRWSSLLEVWTEFERRNGYREAGKLGSTHRPKCIADWIQRARKPQWRPPFESISKTKYMQQILDWWTVLQPDWRLAEDGTIDFGRVDGDWEVLRLPGLNGLFSFVAGLFYGGLGAKRNEEARVLWSIVVEDFILVCSRLSK</sequence>
<evidence type="ECO:0000313" key="2">
    <source>
        <dbReference type="EMBL" id="KAF4613755.1"/>
    </source>
</evidence>
<comment type="caution">
    <text evidence="2">The sequence shown here is derived from an EMBL/GenBank/DDBJ whole genome shotgun (WGS) entry which is preliminary data.</text>
</comment>
<feature type="region of interest" description="Disordered" evidence="1">
    <location>
        <begin position="253"/>
        <end position="433"/>
    </location>
</feature>
<protein>
    <submittedName>
        <fullName evidence="2">Uncharacterized protein</fullName>
    </submittedName>
</protein>
<feature type="compositionally biased region" description="Low complexity" evidence="1">
    <location>
        <begin position="551"/>
        <end position="563"/>
    </location>
</feature>
<proteinExistence type="predicted"/>
<keyword evidence="3" id="KW-1185">Reference proteome</keyword>
<dbReference type="Proteomes" id="UP000521872">
    <property type="component" value="Unassembled WGS sequence"/>
</dbReference>
<feature type="region of interest" description="Disordered" evidence="1">
    <location>
        <begin position="511"/>
        <end position="578"/>
    </location>
</feature>
<evidence type="ECO:0000256" key="1">
    <source>
        <dbReference type="SAM" id="MobiDB-lite"/>
    </source>
</evidence>
<organism evidence="2 3">
    <name type="scientific">Agrocybe pediades</name>
    <dbReference type="NCBI Taxonomy" id="84607"/>
    <lineage>
        <taxon>Eukaryota</taxon>
        <taxon>Fungi</taxon>
        <taxon>Dikarya</taxon>
        <taxon>Basidiomycota</taxon>
        <taxon>Agaricomycotina</taxon>
        <taxon>Agaricomycetes</taxon>
        <taxon>Agaricomycetidae</taxon>
        <taxon>Agaricales</taxon>
        <taxon>Agaricineae</taxon>
        <taxon>Strophariaceae</taxon>
        <taxon>Agrocybe</taxon>
    </lineage>
</organism>
<feature type="compositionally biased region" description="Polar residues" evidence="1">
    <location>
        <begin position="566"/>
        <end position="578"/>
    </location>
</feature>
<feature type="compositionally biased region" description="Pro residues" evidence="1">
    <location>
        <begin position="396"/>
        <end position="411"/>
    </location>
</feature>
<gene>
    <name evidence="2" type="ORF">D9613_007375</name>
</gene>
<feature type="compositionally biased region" description="Low complexity" evidence="1">
    <location>
        <begin position="412"/>
        <end position="424"/>
    </location>
</feature>